<feature type="transmembrane region" description="Helical" evidence="2">
    <location>
        <begin position="117"/>
        <end position="137"/>
    </location>
</feature>
<dbReference type="Proteomes" id="UP000796880">
    <property type="component" value="Unassembled WGS sequence"/>
</dbReference>
<dbReference type="GO" id="GO:0016020">
    <property type="term" value="C:membrane"/>
    <property type="evidence" value="ECO:0007669"/>
    <property type="project" value="InterPro"/>
</dbReference>
<keyword evidence="2" id="KW-0472">Membrane</keyword>
<sequence>MARAEREKVSRTLSSFLDAIHKILPVFDEPACTFTKESQYHLNPLSIPYGLAAAASTRVSNELRAGNSKAAWTATLAVMFLAVAEACIISIVLFVNRRVFRYAYSNEKEVVDYVPEIAHLVCVSHIFYGLQGILSGLARGCGWQDIEAYINLGAYCLCGIPTAAIFGFLVKLRGKGLWIGVQGGAFVQTLLLSLLTIFLQLCRSLEQIPLHLTLQVRLSIPEAITGLVKTRTTTLVGMSSALETLCGQANGAEQYQKLGLQTYTTIFTLFLILSDTDSHNSNAPKLYCHALFPHSSLLVLGVQVWTGQPWWRVGYRNFELVECGYTGIVRNVFSSSCAKTGSPISTELFHGVGECLRLAQFHLFFNVK</sequence>
<keyword evidence="4" id="KW-1185">Reference proteome</keyword>
<proteinExistence type="inferred from homology"/>
<organism evidence="3 4">
    <name type="scientific">Rhamnella rubrinervis</name>
    <dbReference type="NCBI Taxonomy" id="2594499"/>
    <lineage>
        <taxon>Eukaryota</taxon>
        <taxon>Viridiplantae</taxon>
        <taxon>Streptophyta</taxon>
        <taxon>Embryophyta</taxon>
        <taxon>Tracheophyta</taxon>
        <taxon>Spermatophyta</taxon>
        <taxon>Magnoliopsida</taxon>
        <taxon>eudicotyledons</taxon>
        <taxon>Gunneridae</taxon>
        <taxon>Pentapetalae</taxon>
        <taxon>rosids</taxon>
        <taxon>fabids</taxon>
        <taxon>Rosales</taxon>
        <taxon>Rhamnaceae</taxon>
        <taxon>rhamnoid group</taxon>
        <taxon>Rhamneae</taxon>
        <taxon>Rhamnella</taxon>
    </lineage>
</organism>
<comment type="caution">
    <text evidence="3">The sequence shown here is derived from an EMBL/GenBank/DDBJ whole genome shotgun (WGS) entry which is preliminary data.</text>
</comment>
<dbReference type="AlphaFoldDB" id="A0A8K0DJ92"/>
<evidence type="ECO:0000313" key="4">
    <source>
        <dbReference type="Proteomes" id="UP000796880"/>
    </source>
</evidence>
<dbReference type="GO" id="GO:0042910">
    <property type="term" value="F:xenobiotic transmembrane transporter activity"/>
    <property type="evidence" value="ECO:0007669"/>
    <property type="project" value="InterPro"/>
</dbReference>
<dbReference type="OrthoDB" id="2126698at2759"/>
<dbReference type="Pfam" id="PF01554">
    <property type="entry name" value="MatE"/>
    <property type="match status" value="2"/>
</dbReference>
<feature type="transmembrane region" description="Helical" evidence="2">
    <location>
        <begin position="177"/>
        <end position="199"/>
    </location>
</feature>
<comment type="similarity">
    <text evidence="1">Belongs to the multi antimicrobial extrusion (MATE) (TC 2.A.66.1) family.</text>
</comment>
<name>A0A8K0DJ92_9ROSA</name>
<evidence type="ECO:0000256" key="1">
    <source>
        <dbReference type="ARBA" id="ARBA00010199"/>
    </source>
</evidence>
<evidence type="ECO:0000313" key="3">
    <source>
        <dbReference type="EMBL" id="KAF3431960.1"/>
    </source>
</evidence>
<evidence type="ECO:0000256" key="2">
    <source>
        <dbReference type="SAM" id="Phobius"/>
    </source>
</evidence>
<feature type="transmembrane region" description="Helical" evidence="2">
    <location>
        <begin position="70"/>
        <end position="96"/>
    </location>
</feature>
<reference evidence="3" key="1">
    <citation type="submission" date="2020-03" db="EMBL/GenBank/DDBJ databases">
        <title>A high-quality chromosome-level genome assembly of a woody plant with both climbing and erect habits, Rhamnella rubrinervis.</title>
        <authorList>
            <person name="Lu Z."/>
            <person name="Yang Y."/>
            <person name="Zhu X."/>
            <person name="Sun Y."/>
        </authorList>
    </citation>
    <scope>NUCLEOTIDE SEQUENCE</scope>
    <source>
        <strain evidence="3">BYM</strain>
        <tissue evidence="3">Leaf</tissue>
    </source>
</reference>
<dbReference type="InterPro" id="IPR002528">
    <property type="entry name" value="MATE_fam"/>
</dbReference>
<keyword evidence="2" id="KW-0812">Transmembrane</keyword>
<accession>A0A8K0DJ92</accession>
<feature type="transmembrane region" description="Helical" evidence="2">
    <location>
        <begin position="149"/>
        <end position="170"/>
    </location>
</feature>
<protein>
    <submittedName>
        <fullName evidence="3">Uncharacterized protein</fullName>
    </submittedName>
</protein>
<dbReference type="GO" id="GO:0015297">
    <property type="term" value="F:antiporter activity"/>
    <property type="evidence" value="ECO:0007669"/>
    <property type="project" value="InterPro"/>
</dbReference>
<keyword evidence="2" id="KW-1133">Transmembrane helix</keyword>
<dbReference type="PANTHER" id="PTHR11206">
    <property type="entry name" value="MULTIDRUG RESISTANCE PROTEIN"/>
    <property type="match status" value="1"/>
</dbReference>
<dbReference type="EMBL" id="VOIH02000012">
    <property type="protein sequence ID" value="KAF3431960.1"/>
    <property type="molecule type" value="Genomic_DNA"/>
</dbReference>
<gene>
    <name evidence="3" type="ORF">FNV43_RR26696</name>
</gene>